<keyword evidence="7" id="KW-1185">Reference proteome</keyword>
<keyword evidence="5" id="KW-0539">Nucleus</keyword>
<proteinExistence type="predicted"/>
<gene>
    <name evidence="6" type="ORF">SMRZ_LOCUS3957</name>
</gene>
<sequence>MFDSLFCGTCARIFRLCAITQFIQHKSDGCSRLSFGNPLFLECSHCDECYISPLDLIAHVECAHRISIMKHRSSSTANDSNGFLQEVMSVSDTTSSSFIVTEDKSSHNSINSNDGKLAPCQSVSQVPSVLSSCSTNYSSVGPSSSIPSVVRKTCCLVDGSSPCTQMSSCPILFSRDSDGEAESEFRDNSLKVSNNSNPDTTSLCNEVTYCTQTPLVCGERKSRSNFVCEYCKREFSQKVHLQKHIMSTHTKNKPFKCSVCSYQTVEKSHLKTHFRKHTGEKPFSCTLCTYRAAQHSTLKQHCIKKHRNAFLSCRNCSVRFVTLNELENHQKLCFS</sequence>
<dbReference type="SUPFAM" id="SSF57667">
    <property type="entry name" value="beta-beta-alpha zinc fingers"/>
    <property type="match status" value="2"/>
</dbReference>
<dbReference type="Proteomes" id="UP000277204">
    <property type="component" value="Unassembled WGS sequence"/>
</dbReference>
<evidence type="ECO:0000256" key="2">
    <source>
        <dbReference type="ARBA" id="ARBA00022737"/>
    </source>
</evidence>
<evidence type="ECO:0000256" key="5">
    <source>
        <dbReference type="ARBA" id="ARBA00023242"/>
    </source>
</evidence>
<dbReference type="PROSITE" id="PS00028">
    <property type="entry name" value="ZINC_FINGER_C2H2_1"/>
    <property type="match status" value="2"/>
</dbReference>
<dbReference type="PANTHER" id="PTHR24388:SF104">
    <property type="entry name" value="AT-RICH BINDING PROTEIN-RELATED"/>
    <property type="match status" value="1"/>
</dbReference>
<dbReference type="FunFam" id="3.30.160.60:FF:000446">
    <property type="entry name" value="Zinc finger protein"/>
    <property type="match status" value="1"/>
</dbReference>
<dbReference type="SMART" id="SM00355">
    <property type="entry name" value="ZnF_C2H2"/>
    <property type="match status" value="5"/>
</dbReference>
<keyword evidence="1" id="KW-0479">Metal-binding</keyword>
<dbReference type="PROSITE" id="PS50157">
    <property type="entry name" value="ZINC_FINGER_C2H2_2"/>
    <property type="match status" value="2"/>
</dbReference>
<dbReference type="Pfam" id="PF25491">
    <property type="entry name" value="CCHC_BCL-11A"/>
    <property type="match status" value="1"/>
</dbReference>
<dbReference type="FunFam" id="3.30.160.60:FF:001774">
    <property type="entry name" value="Myoneurin"/>
    <property type="match status" value="1"/>
</dbReference>
<keyword evidence="2" id="KW-0677">Repeat</keyword>
<evidence type="ECO:0000256" key="3">
    <source>
        <dbReference type="ARBA" id="ARBA00022771"/>
    </source>
</evidence>
<evidence type="ECO:0000313" key="6">
    <source>
        <dbReference type="EMBL" id="VDO59581.1"/>
    </source>
</evidence>
<name>A0A183LJI2_9TREM</name>
<reference evidence="6 7" key="1">
    <citation type="submission" date="2018-11" db="EMBL/GenBank/DDBJ databases">
        <authorList>
            <consortium name="Pathogen Informatics"/>
        </authorList>
    </citation>
    <scope>NUCLEOTIDE SEQUENCE [LARGE SCALE GENOMIC DNA]</scope>
    <source>
        <strain evidence="6 7">Zambia</strain>
    </source>
</reference>
<dbReference type="STRING" id="48269.A0A183LJI2"/>
<evidence type="ECO:0000256" key="4">
    <source>
        <dbReference type="ARBA" id="ARBA00022833"/>
    </source>
</evidence>
<dbReference type="AlphaFoldDB" id="A0A183LJI2"/>
<evidence type="ECO:0000313" key="7">
    <source>
        <dbReference type="Proteomes" id="UP000277204"/>
    </source>
</evidence>
<dbReference type="GO" id="GO:0008270">
    <property type="term" value="F:zinc ion binding"/>
    <property type="evidence" value="ECO:0007669"/>
    <property type="project" value="UniProtKB-KW"/>
</dbReference>
<evidence type="ECO:0000256" key="1">
    <source>
        <dbReference type="ARBA" id="ARBA00022723"/>
    </source>
</evidence>
<dbReference type="EMBL" id="UZAI01001201">
    <property type="protein sequence ID" value="VDO59581.1"/>
    <property type="molecule type" value="Genomic_DNA"/>
</dbReference>
<dbReference type="GO" id="GO:0000981">
    <property type="term" value="F:DNA-binding transcription factor activity, RNA polymerase II-specific"/>
    <property type="evidence" value="ECO:0007669"/>
    <property type="project" value="TreeGrafter"/>
</dbReference>
<protein>
    <submittedName>
        <fullName evidence="6">Uncharacterized protein</fullName>
    </submittedName>
</protein>
<keyword evidence="3" id="KW-0863">Zinc-finger</keyword>
<dbReference type="Pfam" id="PF00096">
    <property type="entry name" value="zf-C2H2"/>
    <property type="match status" value="1"/>
</dbReference>
<dbReference type="InterPro" id="IPR036236">
    <property type="entry name" value="Znf_C2H2_sf"/>
</dbReference>
<keyword evidence="4" id="KW-0862">Zinc</keyword>
<dbReference type="InterPro" id="IPR057448">
    <property type="entry name" value="BCL-11A_Znf_CCHC"/>
</dbReference>
<dbReference type="GO" id="GO:0000978">
    <property type="term" value="F:RNA polymerase II cis-regulatory region sequence-specific DNA binding"/>
    <property type="evidence" value="ECO:0007669"/>
    <property type="project" value="TreeGrafter"/>
</dbReference>
<dbReference type="Gene3D" id="3.30.160.60">
    <property type="entry name" value="Classic Zinc Finger"/>
    <property type="match status" value="3"/>
</dbReference>
<dbReference type="InterPro" id="IPR013087">
    <property type="entry name" value="Znf_C2H2_type"/>
</dbReference>
<accession>A0A183LJI2</accession>
<dbReference type="PANTHER" id="PTHR24388">
    <property type="entry name" value="ZINC FINGER PROTEIN"/>
    <property type="match status" value="1"/>
</dbReference>
<dbReference type="InterPro" id="IPR050527">
    <property type="entry name" value="Snail/Krueppel_Znf"/>
</dbReference>
<organism evidence="6 7">
    <name type="scientific">Schistosoma margrebowiei</name>
    <dbReference type="NCBI Taxonomy" id="48269"/>
    <lineage>
        <taxon>Eukaryota</taxon>
        <taxon>Metazoa</taxon>
        <taxon>Spiralia</taxon>
        <taxon>Lophotrochozoa</taxon>
        <taxon>Platyhelminthes</taxon>
        <taxon>Trematoda</taxon>
        <taxon>Digenea</taxon>
        <taxon>Strigeidida</taxon>
        <taxon>Schistosomatoidea</taxon>
        <taxon>Schistosomatidae</taxon>
        <taxon>Schistosoma</taxon>
    </lineage>
</organism>